<dbReference type="Pfam" id="PF04055">
    <property type="entry name" value="Radical_SAM"/>
    <property type="match status" value="1"/>
</dbReference>
<feature type="domain" description="MTTase N-terminal" evidence="17">
    <location>
        <begin position="57"/>
        <end position="167"/>
    </location>
</feature>
<evidence type="ECO:0000256" key="2">
    <source>
        <dbReference type="ARBA" id="ARBA00002399"/>
    </source>
</evidence>
<comment type="catalytic activity">
    <reaction evidence="14">
        <text>N(6)-L-threonylcarbamoyladenosine(37) in tRNA + (sulfur carrier)-SH + AH2 + 2 S-adenosyl-L-methionine = 2-methylsulfanyl-N(6)-L-threonylcarbamoyladenosine(37) in tRNA + (sulfur carrier)-H + 5'-deoxyadenosine + L-methionine + A + S-adenosyl-L-homocysteine + 2 H(+)</text>
        <dbReference type="Rhea" id="RHEA:37075"/>
        <dbReference type="Rhea" id="RHEA-COMP:10163"/>
        <dbReference type="Rhea" id="RHEA-COMP:11092"/>
        <dbReference type="Rhea" id="RHEA-COMP:14737"/>
        <dbReference type="Rhea" id="RHEA-COMP:14739"/>
        <dbReference type="ChEBI" id="CHEBI:13193"/>
        <dbReference type="ChEBI" id="CHEBI:15378"/>
        <dbReference type="ChEBI" id="CHEBI:17319"/>
        <dbReference type="ChEBI" id="CHEBI:17499"/>
        <dbReference type="ChEBI" id="CHEBI:29917"/>
        <dbReference type="ChEBI" id="CHEBI:57844"/>
        <dbReference type="ChEBI" id="CHEBI:57856"/>
        <dbReference type="ChEBI" id="CHEBI:59789"/>
        <dbReference type="ChEBI" id="CHEBI:64428"/>
        <dbReference type="ChEBI" id="CHEBI:74418"/>
        <dbReference type="ChEBI" id="CHEBI:74420"/>
        <dbReference type="EC" id="2.8.4.5"/>
    </reaction>
</comment>
<dbReference type="Gene3D" id="3.40.50.12160">
    <property type="entry name" value="Methylthiotransferase, N-terminal domain"/>
    <property type="match status" value="1"/>
</dbReference>
<dbReference type="AlphaFoldDB" id="A0A9D4TYA1"/>
<dbReference type="FunFam" id="3.80.30.20:FF:000002">
    <property type="entry name" value="threonylcarbamoyladenosine tRNA methylthiotransferase isoform X2"/>
    <property type="match status" value="1"/>
</dbReference>
<feature type="domain" description="Radical SAM core" evidence="18">
    <location>
        <begin position="188"/>
        <end position="423"/>
    </location>
</feature>
<dbReference type="PROSITE" id="PS51918">
    <property type="entry name" value="RADICAL_SAM"/>
    <property type="match status" value="1"/>
</dbReference>
<evidence type="ECO:0000256" key="3">
    <source>
        <dbReference type="ARBA" id="ARBA00008616"/>
    </source>
</evidence>
<keyword evidence="20" id="KW-1185">Reference proteome</keyword>
<comment type="caution">
    <text evidence="19">The sequence shown here is derived from an EMBL/GenBank/DDBJ whole genome shotgun (WGS) entry which is preliminary data.</text>
</comment>
<dbReference type="Pfam" id="PF00919">
    <property type="entry name" value="UPF0004"/>
    <property type="match status" value="1"/>
</dbReference>
<dbReference type="PROSITE" id="PS51449">
    <property type="entry name" value="MTTASE_N"/>
    <property type="match status" value="1"/>
</dbReference>
<sequence length="701" mass="72950">MDIEDLHDEGEGRTGLLQAHVKRVSRVDASQDAASQSEAAATAAAATAAASCVPGTQRIWVKTFGCSHNSSDSEYMCGQLQEYGFTLVDDSARDSAALWLINTCTVKSPSQSAMDTLLRRGRQQGKALLVAGCVPQGDRRAAELRGLSLLGVTQIDRVVEAVEETLKGHTVQLLAKKALPRLDLPKVRRNRHVEIIPLSTGCLGACTYCKTKHARGQLGSYDPSELVKRAAAAAADPQVREIWLSSEDTGAYGRDIGASLPALLQSLVEVLPPDGRCMLRVGMTNPPFMLQHLDAVAAILRDPRVFSYLHVPVQSGSDAVLLGMNREYTLAQFQRVCDTLLSQVPGLELATDIICGFPGESEEDHAATLALLARYRFPHTHISQFYPRPGTPAARMQRVPTAVVKQRSREVTAVVDSWAGVYEGLVGTTHRCCVVDTAADGVHLVAHNKTYAQVLVAAEAPDGSGSLLGCVVEARVLSASRWSVKAEVLRVLYRPPADADQAGQAVHHSSGSESIAQQRGSTEDHGVAQAAAAVPCSQEESTSCPCAAQASPGSSCGSPAQAQRHPASSAAAAGDATAAATATAAPGFSSQQQQEQAHGSCSGTEAEEEEAPPPPGAEPSAASVLSDTSAVFPLARAEASGEGASAAGSAAAATSVALGGLHLQTVSHAKSAGVAELLLLFSLLAGLAGMLASGLLAALQP</sequence>
<evidence type="ECO:0000256" key="8">
    <source>
        <dbReference type="ARBA" id="ARBA00022691"/>
    </source>
</evidence>
<protein>
    <recommendedName>
        <fullName evidence="5">Threonylcarbamoyladenosine tRNA methylthiotransferase</fullName>
        <ecNumber evidence="4">2.8.4.5</ecNumber>
    </recommendedName>
    <alternativeName>
        <fullName evidence="13">tRNA-t(6)A37 methylthiotransferase</fullName>
    </alternativeName>
</protein>
<dbReference type="NCBIfam" id="TIGR01578">
    <property type="entry name" value="MiaB-like-B"/>
    <property type="match status" value="1"/>
</dbReference>
<dbReference type="InterPro" id="IPR006466">
    <property type="entry name" value="MiaB-like_arc_euk"/>
</dbReference>
<keyword evidence="16" id="KW-0472">Membrane</keyword>
<comment type="function">
    <text evidence="2">Catalyzes the methylthiolation of N6-threonylcarbamoyladenosine (t(6)A), leading to the formation of 2-methylthio-N6-threonylcarbamoyladenosine (ms(2)t(6)A) at position 37 in tRNAs that read codons beginning with adenine.</text>
</comment>
<dbReference type="GO" id="GO:0051539">
    <property type="term" value="F:4 iron, 4 sulfur cluster binding"/>
    <property type="evidence" value="ECO:0007669"/>
    <property type="project" value="UniProtKB-KW"/>
</dbReference>
<keyword evidence="10" id="KW-0479">Metal-binding</keyword>
<evidence type="ECO:0000256" key="16">
    <source>
        <dbReference type="SAM" id="Phobius"/>
    </source>
</evidence>
<comment type="cofactor">
    <cofactor evidence="1">
        <name>[4Fe-4S] cluster</name>
        <dbReference type="ChEBI" id="CHEBI:49883"/>
    </cofactor>
</comment>
<reference evidence="19" key="1">
    <citation type="journal article" date="2019" name="Plant J.">
        <title>Chlorella vulgaris genome assembly and annotation reveals the molecular basis for metabolic acclimation to high light conditions.</title>
        <authorList>
            <person name="Cecchin M."/>
            <person name="Marcolungo L."/>
            <person name="Rossato M."/>
            <person name="Girolomoni L."/>
            <person name="Cosentino E."/>
            <person name="Cuine S."/>
            <person name="Li-Beisson Y."/>
            <person name="Delledonne M."/>
            <person name="Ballottari M."/>
        </authorList>
    </citation>
    <scope>NUCLEOTIDE SEQUENCE</scope>
    <source>
        <strain evidence="19">211/11P</strain>
    </source>
</reference>
<dbReference type="PANTHER" id="PTHR11918">
    <property type="entry name" value="RADICAL SAM PROTEINS"/>
    <property type="match status" value="1"/>
</dbReference>
<organism evidence="19 20">
    <name type="scientific">Chlorella vulgaris</name>
    <name type="common">Green alga</name>
    <dbReference type="NCBI Taxonomy" id="3077"/>
    <lineage>
        <taxon>Eukaryota</taxon>
        <taxon>Viridiplantae</taxon>
        <taxon>Chlorophyta</taxon>
        <taxon>core chlorophytes</taxon>
        <taxon>Trebouxiophyceae</taxon>
        <taxon>Chlorellales</taxon>
        <taxon>Chlorellaceae</taxon>
        <taxon>Chlorella clade</taxon>
        <taxon>Chlorella</taxon>
    </lineage>
</organism>
<evidence type="ECO:0000313" key="19">
    <source>
        <dbReference type="EMBL" id="KAI3436822.1"/>
    </source>
</evidence>
<evidence type="ECO:0000256" key="10">
    <source>
        <dbReference type="ARBA" id="ARBA00022723"/>
    </source>
</evidence>
<dbReference type="InterPro" id="IPR020612">
    <property type="entry name" value="Methylthiotransferase_CS"/>
</dbReference>
<keyword evidence="16" id="KW-1133">Transmembrane helix</keyword>
<dbReference type="Proteomes" id="UP001055712">
    <property type="component" value="Unassembled WGS sequence"/>
</dbReference>
<name>A0A9D4TYA1_CHLVU</name>
<dbReference type="OrthoDB" id="1730074at2759"/>
<dbReference type="InterPro" id="IPR058240">
    <property type="entry name" value="rSAM_sf"/>
</dbReference>
<dbReference type="InterPro" id="IPR005839">
    <property type="entry name" value="Methylthiotransferase"/>
</dbReference>
<evidence type="ECO:0000256" key="13">
    <source>
        <dbReference type="ARBA" id="ARBA00031213"/>
    </source>
</evidence>
<gene>
    <name evidence="19" type="ORF">D9Q98_006232</name>
</gene>
<dbReference type="EMBL" id="SIDB01000002">
    <property type="protein sequence ID" value="KAI3436822.1"/>
    <property type="molecule type" value="Genomic_DNA"/>
</dbReference>
<dbReference type="GO" id="GO:0005783">
    <property type="term" value="C:endoplasmic reticulum"/>
    <property type="evidence" value="ECO:0007669"/>
    <property type="project" value="TreeGrafter"/>
</dbReference>
<dbReference type="SFLD" id="SFLDG01082">
    <property type="entry name" value="B12-binding_domain_containing"/>
    <property type="match status" value="1"/>
</dbReference>
<dbReference type="InterPro" id="IPR038135">
    <property type="entry name" value="Methylthiotransferase_N_sf"/>
</dbReference>
<dbReference type="InterPro" id="IPR013848">
    <property type="entry name" value="Methylthiotransferase_N"/>
</dbReference>
<dbReference type="EC" id="2.8.4.5" evidence="4"/>
<dbReference type="FunFam" id="3.40.50.12160:FF:000009">
    <property type="entry name" value="threonylcarbamoyladenosine tRNA methylthiotransferase"/>
    <property type="match status" value="1"/>
</dbReference>
<dbReference type="NCBIfam" id="TIGR00089">
    <property type="entry name" value="MiaB/RimO family radical SAM methylthiotransferase"/>
    <property type="match status" value="1"/>
</dbReference>
<evidence type="ECO:0000259" key="18">
    <source>
        <dbReference type="PROSITE" id="PS51918"/>
    </source>
</evidence>
<evidence type="ECO:0000256" key="12">
    <source>
        <dbReference type="ARBA" id="ARBA00023014"/>
    </source>
</evidence>
<keyword evidence="8" id="KW-0949">S-adenosyl-L-methionine</keyword>
<keyword evidence="6" id="KW-0004">4Fe-4S</keyword>
<feature type="region of interest" description="Disordered" evidence="15">
    <location>
        <begin position="500"/>
        <end position="533"/>
    </location>
</feature>
<evidence type="ECO:0000256" key="11">
    <source>
        <dbReference type="ARBA" id="ARBA00023004"/>
    </source>
</evidence>
<keyword evidence="12" id="KW-0411">Iron-sulfur</keyword>
<dbReference type="InterPro" id="IPR007197">
    <property type="entry name" value="rSAM"/>
</dbReference>
<dbReference type="PANTHER" id="PTHR11918:SF45">
    <property type="entry name" value="THREONYLCARBAMOYLADENOSINE TRNA METHYLTHIOTRANSFERASE"/>
    <property type="match status" value="1"/>
</dbReference>
<dbReference type="GO" id="GO:0046872">
    <property type="term" value="F:metal ion binding"/>
    <property type="evidence" value="ECO:0007669"/>
    <property type="project" value="UniProtKB-KW"/>
</dbReference>
<feature type="compositionally biased region" description="Polar residues" evidence="15">
    <location>
        <begin position="588"/>
        <end position="603"/>
    </location>
</feature>
<feature type="compositionally biased region" description="Polar residues" evidence="15">
    <location>
        <begin position="507"/>
        <end position="520"/>
    </location>
</feature>
<evidence type="ECO:0000256" key="4">
    <source>
        <dbReference type="ARBA" id="ARBA00013273"/>
    </source>
</evidence>
<proteinExistence type="inferred from homology"/>
<dbReference type="PROSITE" id="PS01278">
    <property type="entry name" value="MTTASE_RADICAL"/>
    <property type="match status" value="1"/>
</dbReference>
<feature type="region of interest" description="Disordered" evidence="15">
    <location>
        <begin position="543"/>
        <end position="562"/>
    </location>
</feature>
<evidence type="ECO:0000256" key="15">
    <source>
        <dbReference type="SAM" id="MobiDB-lite"/>
    </source>
</evidence>
<keyword evidence="9" id="KW-0819">tRNA processing</keyword>
<reference evidence="19" key="2">
    <citation type="submission" date="2020-11" db="EMBL/GenBank/DDBJ databases">
        <authorList>
            <person name="Cecchin M."/>
            <person name="Marcolungo L."/>
            <person name="Rossato M."/>
            <person name="Girolomoni L."/>
            <person name="Cosentino E."/>
            <person name="Cuine S."/>
            <person name="Li-Beisson Y."/>
            <person name="Delledonne M."/>
            <person name="Ballottari M."/>
        </authorList>
    </citation>
    <scope>NUCLEOTIDE SEQUENCE</scope>
    <source>
        <strain evidence="19">211/11P</strain>
        <tissue evidence="19">Whole cell</tissue>
    </source>
</reference>
<keyword evidence="16" id="KW-0812">Transmembrane</keyword>
<dbReference type="CDD" id="cd01335">
    <property type="entry name" value="Radical_SAM"/>
    <property type="match status" value="1"/>
</dbReference>
<dbReference type="GO" id="GO:0035598">
    <property type="term" value="F:tRNA (N(6)-L-threonylcarbamoyladenosine(37)-C(2))-methylthiotransferase activity"/>
    <property type="evidence" value="ECO:0007669"/>
    <property type="project" value="UniProtKB-EC"/>
</dbReference>
<dbReference type="InterPro" id="IPR006638">
    <property type="entry name" value="Elp3/MiaA/NifB-like_rSAM"/>
</dbReference>
<feature type="region of interest" description="Disordered" evidence="15">
    <location>
        <begin position="582"/>
        <end position="625"/>
    </location>
</feature>
<evidence type="ECO:0000256" key="1">
    <source>
        <dbReference type="ARBA" id="ARBA00001966"/>
    </source>
</evidence>
<dbReference type="SFLD" id="SFLDS00029">
    <property type="entry name" value="Radical_SAM"/>
    <property type="match status" value="1"/>
</dbReference>
<evidence type="ECO:0000256" key="7">
    <source>
        <dbReference type="ARBA" id="ARBA00022679"/>
    </source>
</evidence>
<accession>A0A9D4TYA1</accession>
<dbReference type="SMART" id="SM00729">
    <property type="entry name" value="Elp3"/>
    <property type="match status" value="1"/>
</dbReference>
<dbReference type="InterPro" id="IPR023404">
    <property type="entry name" value="rSAM_horseshoe"/>
</dbReference>
<evidence type="ECO:0000259" key="17">
    <source>
        <dbReference type="PROSITE" id="PS51449"/>
    </source>
</evidence>
<evidence type="ECO:0000256" key="5">
    <source>
        <dbReference type="ARBA" id="ARBA00018810"/>
    </source>
</evidence>
<evidence type="ECO:0000313" key="20">
    <source>
        <dbReference type="Proteomes" id="UP001055712"/>
    </source>
</evidence>
<evidence type="ECO:0000256" key="9">
    <source>
        <dbReference type="ARBA" id="ARBA00022694"/>
    </source>
</evidence>
<feature type="transmembrane region" description="Helical" evidence="16">
    <location>
        <begin position="677"/>
        <end position="699"/>
    </location>
</feature>
<dbReference type="SUPFAM" id="SSF102114">
    <property type="entry name" value="Radical SAM enzymes"/>
    <property type="match status" value="1"/>
</dbReference>
<keyword evidence="11" id="KW-0408">Iron</keyword>
<evidence type="ECO:0000256" key="14">
    <source>
        <dbReference type="ARBA" id="ARBA00051661"/>
    </source>
</evidence>
<comment type="similarity">
    <text evidence="3">Belongs to the methylthiotransferase family. CDKAL1 subfamily.</text>
</comment>
<dbReference type="Gene3D" id="3.80.30.20">
    <property type="entry name" value="tm_1862 like domain"/>
    <property type="match status" value="1"/>
</dbReference>
<evidence type="ECO:0000256" key="6">
    <source>
        <dbReference type="ARBA" id="ARBA00022485"/>
    </source>
</evidence>
<keyword evidence="7" id="KW-0808">Transferase</keyword>